<comment type="caution">
    <text evidence="1">The sequence shown here is derived from an EMBL/GenBank/DDBJ whole genome shotgun (WGS) entry which is preliminary data.</text>
</comment>
<evidence type="ECO:0000313" key="1">
    <source>
        <dbReference type="EMBL" id="KAH9377828.1"/>
    </source>
</evidence>
<accession>A0A9J6GUB3</accession>
<organism evidence="1 2">
    <name type="scientific">Haemaphysalis longicornis</name>
    <name type="common">Bush tick</name>
    <dbReference type="NCBI Taxonomy" id="44386"/>
    <lineage>
        <taxon>Eukaryota</taxon>
        <taxon>Metazoa</taxon>
        <taxon>Ecdysozoa</taxon>
        <taxon>Arthropoda</taxon>
        <taxon>Chelicerata</taxon>
        <taxon>Arachnida</taxon>
        <taxon>Acari</taxon>
        <taxon>Parasitiformes</taxon>
        <taxon>Ixodida</taxon>
        <taxon>Ixodoidea</taxon>
        <taxon>Ixodidae</taxon>
        <taxon>Haemaphysalinae</taxon>
        <taxon>Haemaphysalis</taxon>
    </lineage>
</organism>
<sequence length="465" mass="53062">MVSSQAVATQFRLNGILVRFNAPMSKFRLRAKFSTFAQRSSLADDSSYQALDGYYSHKFLQDLLARMATEPRYAAPDAQGDTRRELLDPALVKDYVAHATRVYETYVRHIDGLGLVVTKKLEDVREKAMTLDLARKIQVQLYADTVDAAVAQLRRVAMTWGSLVLLDMGEPSRTVPAGLSEQYLFCRIVSACLKLRDSWWRSEFFLAKYFLRFLNRCQGLSAEWQTRLQEANVSVLRASIEAHERMDREIGLWQWARTLRFPSERRPEGLQPQLLNVFVDEQLTGDVSSLMTLFVFETGNTVYRAIFSIQKEFEKRQLSYDSHELETEVRATWAAYLENVHEQCASLGANRALYSMNLQGATDEARIGQGVRFYLDLVSPLHTAVIAEWAKTYGGLIDQLDAAARQAVDQPERKADLEHVAKWVDETGRQVMDAMQLAFAAFENQVRVITKNVELFSAQIKKILE</sequence>
<reference evidence="1 2" key="1">
    <citation type="journal article" date="2020" name="Cell">
        <title>Large-Scale Comparative Analyses of Tick Genomes Elucidate Their Genetic Diversity and Vector Capacities.</title>
        <authorList>
            <consortium name="Tick Genome and Microbiome Consortium (TIGMIC)"/>
            <person name="Jia N."/>
            <person name="Wang J."/>
            <person name="Shi W."/>
            <person name="Du L."/>
            <person name="Sun Y."/>
            <person name="Zhan W."/>
            <person name="Jiang J.F."/>
            <person name="Wang Q."/>
            <person name="Zhang B."/>
            <person name="Ji P."/>
            <person name="Bell-Sakyi L."/>
            <person name="Cui X.M."/>
            <person name="Yuan T.T."/>
            <person name="Jiang B.G."/>
            <person name="Yang W.F."/>
            <person name="Lam T.T."/>
            <person name="Chang Q.C."/>
            <person name="Ding S.J."/>
            <person name="Wang X.J."/>
            <person name="Zhu J.G."/>
            <person name="Ruan X.D."/>
            <person name="Zhao L."/>
            <person name="Wei J.T."/>
            <person name="Ye R.Z."/>
            <person name="Que T.C."/>
            <person name="Du C.H."/>
            <person name="Zhou Y.H."/>
            <person name="Cheng J.X."/>
            <person name="Dai P.F."/>
            <person name="Guo W.B."/>
            <person name="Han X.H."/>
            <person name="Huang E.J."/>
            <person name="Li L.F."/>
            <person name="Wei W."/>
            <person name="Gao Y.C."/>
            <person name="Liu J.Z."/>
            <person name="Shao H.Z."/>
            <person name="Wang X."/>
            <person name="Wang C.C."/>
            <person name="Yang T.C."/>
            <person name="Huo Q.B."/>
            <person name="Li W."/>
            <person name="Chen H.Y."/>
            <person name="Chen S.E."/>
            <person name="Zhou L.G."/>
            <person name="Ni X.B."/>
            <person name="Tian J.H."/>
            <person name="Sheng Y."/>
            <person name="Liu T."/>
            <person name="Pan Y.S."/>
            <person name="Xia L.Y."/>
            <person name="Li J."/>
            <person name="Zhao F."/>
            <person name="Cao W.C."/>
        </authorList>
    </citation>
    <scope>NUCLEOTIDE SEQUENCE [LARGE SCALE GENOMIC DNA]</scope>
    <source>
        <strain evidence="1">HaeL-2018</strain>
    </source>
</reference>
<dbReference type="Proteomes" id="UP000821853">
    <property type="component" value="Unassembled WGS sequence"/>
</dbReference>
<name>A0A9J6GUB3_HAELO</name>
<dbReference type="EMBL" id="JABSTR010000008">
    <property type="protein sequence ID" value="KAH9377828.1"/>
    <property type="molecule type" value="Genomic_DNA"/>
</dbReference>
<protein>
    <submittedName>
        <fullName evidence="1">Uncharacterized protein</fullName>
    </submittedName>
</protein>
<evidence type="ECO:0000313" key="2">
    <source>
        <dbReference type="Proteomes" id="UP000821853"/>
    </source>
</evidence>
<proteinExistence type="predicted"/>
<dbReference type="OMA" id="LENVHEQ"/>
<gene>
    <name evidence="1" type="ORF">HPB48_006501</name>
</gene>
<keyword evidence="2" id="KW-1185">Reference proteome</keyword>
<dbReference type="AlphaFoldDB" id="A0A9J6GUB3"/>
<dbReference type="VEuPathDB" id="VectorBase:HLOH_058043"/>
<dbReference type="OrthoDB" id="6481260at2759"/>